<sequence length="420" mass="47505">MTRSKSITTLVFLLLATWSDAQTGGRGEDHRDTVWGSRTATIMRAPVLIGETTPQVIRPNIPPVCFSVEFDLKITANGRVYEQCLFFNTGMGLIGYLPPSSDGLQNMLFPELPDFNFTIIGMKGNVYQYTTSKGKGGRLDRWVSTANSEEYLHRQTNMVFTSGTTLARKGYLREYCRGNMRAMAYRLPDNPTVTFYIYGDHFPEVLHPEKFLGNFGTGYLKTSEGLMLVLETESDGYQSKVTDIQNTNTCLHTDQFLVKEVEYRSKRSEDIARKRQQLSRQAEHISGDCVPEQVALNRFRQDKLRKEEEGLARSAQGNTHEDQAAQAGLLVQMDPLMLVREDILSTELEICRIIKNRERSGSASATSTAKLDCANRRLRAQRQAEHDIQEVSTKYPGEPGRTFAEQSKIYMRISTMAACR</sequence>
<evidence type="ECO:0000313" key="3">
    <source>
        <dbReference type="Proteomes" id="UP000033121"/>
    </source>
</evidence>
<gene>
    <name evidence="2" type="ORF">FPE01S_03_03030</name>
</gene>
<dbReference type="Proteomes" id="UP000033121">
    <property type="component" value="Unassembled WGS sequence"/>
</dbReference>
<feature type="signal peptide" evidence="1">
    <location>
        <begin position="1"/>
        <end position="21"/>
    </location>
</feature>
<accession>A0A0E9N4H4</accession>
<dbReference type="STRING" id="1220578.FPE01S_03_03030"/>
<dbReference type="OrthoDB" id="643670at2"/>
<reference evidence="2 3" key="1">
    <citation type="submission" date="2015-04" db="EMBL/GenBank/DDBJ databases">
        <title>Whole genome shotgun sequence of Flavihumibacter petaseus NBRC 106054.</title>
        <authorList>
            <person name="Miyazawa S."/>
            <person name="Hosoyama A."/>
            <person name="Hashimoto M."/>
            <person name="Noguchi M."/>
            <person name="Tsuchikane K."/>
            <person name="Ohji S."/>
            <person name="Yamazoe A."/>
            <person name="Ichikawa N."/>
            <person name="Kimura A."/>
            <person name="Fujita N."/>
        </authorList>
    </citation>
    <scope>NUCLEOTIDE SEQUENCE [LARGE SCALE GENOMIC DNA]</scope>
    <source>
        <strain evidence="2 3">NBRC 106054</strain>
    </source>
</reference>
<keyword evidence="3" id="KW-1185">Reference proteome</keyword>
<evidence type="ECO:0000256" key="1">
    <source>
        <dbReference type="SAM" id="SignalP"/>
    </source>
</evidence>
<dbReference type="AlphaFoldDB" id="A0A0E9N4H4"/>
<proteinExistence type="predicted"/>
<name>A0A0E9N4H4_9BACT</name>
<organism evidence="2 3">
    <name type="scientific">Flavihumibacter petaseus NBRC 106054</name>
    <dbReference type="NCBI Taxonomy" id="1220578"/>
    <lineage>
        <taxon>Bacteria</taxon>
        <taxon>Pseudomonadati</taxon>
        <taxon>Bacteroidota</taxon>
        <taxon>Chitinophagia</taxon>
        <taxon>Chitinophagales</taxon>
        <taxon>Chitinophagaceae</taxon>
        <taxon>Flavihumibacter</taxon>
    </lineage>
</organism>
<protein>
    <submittedName>
        <fullName evidence="2">Uncharacterized protein</fullName>
    </submittedName>
</protein>
<keyword evidence="1" id="KW-0732">Signal</keyword>
<evidence type="ECO:0000313" key="2">
    <source>
        <dbReference type="EMBL" id="GAO44265.1"/>
    </source>
</evidence>
<dbReference type="EMBL" id="BBWV01000003">
    <property type="protein sequence ID" value="GAO44265.1"/>
    <property type="molecule type" value="Genomic_DNA"/>
</dbReference>
<comment type="caution">
    <text evidence="2">The sequence shown here is derived from an EMBL/GenBank/DDBJ whole genome shotgun (WGS) entry which is preliminary data.</text>
</comment>
<dbReference type="RefSeq" id="WP_046370217.1">
    <property type="nucleotide sequence ID" value="NZ_BBWV01000003.1"/>
</dbReference>
<feature type="chain" id="PRO_5002430400" evidence="1">
    <location>
        <begin position="22"/>
        <end position="420"/>
    </location>
</feature>